<gene>
    <name evidence="2" type="ORF">AAF712_005918</name>
</gene>
<evidence type="ECO:0000256" key="1">
    <source>
        <dbReference type="SAM" id="MobiDB-lite"/>
    </source>
</evidence>
<keyword evidence="3" id="KW-1185">Reference proteome</keyword>
<accession>A0ABR3A0V5</accession>
<feature type="compositionally biased region" description="Basic and acidic residues" evidence="1">
    <location>
        <begin position="359"/>
        <end position="369"/>
    </location>
</feature>
<comment type="caution">
    <text evidence="2">The sequence shown here is derived from an EMBL/GenBank/DDBJ whole genome shotgun (WGS) entry which is preliminary data.</text>
</comment>
<feature type="region of interest" description="Disordered" evidence="1">
    <location>
        <begin position="194"/>
        <end position="442"/>
    </location>
</feature>
<evidence type="ECO:0000313" key="2">
    <source>
        <dbReference type="EMBL" id="KAL0066929.1"/>
    </source>
</evidence>
<feature type="compositionally biased region" description="Basic residues" evidence="1">
    <location>
        <begin position="196"/>
        <end position="205"/>
    </location>
</feature>
<name>A0ABR3A0V5_9AGAR</name>
<dbReference type="Proteomes" id="UP001437256">
    <property type="component" value="Unassembled WGS sequence"/>
</dbReference>
<feature type="compositionally biased region" description="Acidic residues" evidence="1">
    <location>
        <begin position="55"/>
        <end position="79"/>
    </location>
</feature>
<evidence type="ECO:0000313" key="3">
    <source>
        <dbReference type="Proteomes" id="UP001437256"/>
    </source>
</evidence>
<sequence>MSSAPRNSTPRSKKLNDRQKGSGDEMANGCAKDSPEQVGVSNGKAKDTLWSEGSGESEIDEPDSGSDDGDQDSDDEEQTDTGTDSQAPTTTITPALRKKFQWLYNSRGSDKVVFEWKKRNNNNKCDRCASYDLPCTSNLSDRKTVCNECGATRARTCSRTDKFRKDNTMSQMGISEGLFEALKRAYFGDKKETWTKKGKNKRQAVKRRDVRGEENVEEDELESDDEDVQQGSDTVAMEVVGTALARRNPNTKRDSKGLQPKRKRTTSSDGGEPVPPAKKAKPHNQVEVVITKPGVDRIREQALRARRNDSVITVPTRPAKSSERQTNPRSDRVQEAQAANDIEPVDNVTRGSKRKRHPTERAKHAQGEKKKSKKYRSSASRDTTMSHSAGLTPDLTPVETATTSRAPPTIDATKAIARSRPIPVATSRSPESTAGTTATPSTSATMIATRRPLTSSASASTSTTCVLYSNLIQNTVSAPSACPLLNVPTTPAPARSLQRPQTRPIPPELSLSVLKRALEDISSDLRYDRIDVPSAMAKFDDVAERIGKRATFCLTSGAP</sequence>
<feature type="compositionally biased region" description="Low complexity" evidence="1">
    <location>
        <begin position="429"/>
        <end position="442"/>
    </location>
</feature>
<feature type="compositionally biased region" description="Basic and acidic residues" evidence="1">
    <location>
        <begin position="14"/>
        <end position="23"/>
    </location>
</feature>
<feature type="region of interest" description="Disordered" evidence="1">
    <location>
        <begin position="1"/>
        <end position="94"/>
    </location>
</feature>
<feature type="compositionally biased region" description="Basic and acidic residues" evidence="1">
    <location>
        <begin position="294"/>
        <end position="309"/>
    </location>
</feature>
<proteinExistence type="predicted"/>
<feature type="compositionally biased region" description="Acidic residues" evidence="1">
    <location>
        <begin position="215"/>
        <end position="228"/>
    </location>
</feature>
<reference evidence="2 3" key="1">
    <citation type="submission" date="2024-05" db="EMBL/GenBank/DDBJ databases">
        <title>A draft genome resource for the thread blight pathogen Marasmius tenuissimus strain MS-2.</title>
        <authorList>
            <person name="Yulfo-Soto G.E."/>
            <person name="Baruah I.K."/>
            <person name="Amoako-Attah I."/>
            <person name="Bukari Y."/>
            <person name="Meinhardt L.W."/>
            <person name="Bailey B.A."/>
            <person name="Cohen S.P."/>
        </authorList>
    </citation>
    <scope>NUCLEOTIDE SEQUENCE [LARGE SCALE GENOMIC DNA]</scope>
    <source>
        <strain evidence="2 3">MS-2</strain>
    </source>
</reference>
<protein>
    <submittedName>
        <fullName evidence="2">Uncharacterized protein</fullName>
    </submittedName>
</protein>
<dbReference type="EMBL" id="JBBXMP010000030">
    <property type="protein sequence ID" value="KAL0066929.1"/>
    <property type="molecule type" value="Genomic_DNA"/>
</dbReference>
<feature type="compositionally biased region" description="Polar residues" evidence="1">
    <location>
        <begin position="1"/>
        <end position="10"/>
    </location>
</feature>
<organism evidence="2 3">
    <name type="scientific">Marasmius tenuissimus</name>
    <dbReference type="NCBI Taxonomy" id="585030"/>
    <lineage>
        <taxon>Eukaryota</taxon>
        <taxon>Fungi</taxon>
        <taxon>Dikarya</taxon>
        <taxon>Basidiomycota</taxon>
        <taxon>Agaricomycotina</taxon>
        <taxon>Agaricomycetes</taxon>
        <taxon>Agaricomycetidae</taxon>
        <taxon>Agaricales</taxon>
        <taxon>Marasmiineae</taxon>
        <taxon>Marasmiaceae</taxon>
        <taxon>Marasmius</taxon>
    </lineage>
</organism>